<gene>
    <name evidence="6" type="ORF">O3P69_001694</name>
</gene>
<dbReference type="SUPFAM" id="SSF49854">
    <property type="entry name" value="Spermadhesin, CUB domain"/>
    <property type="match status" value="1"/>
</dbReference>
<dbReference type="EMBL" id="JARAKH010000003">
    <property type="protein sequence ID" value="KAK8405288.1"/>
    <property type="molecule type" value="Genomic_DNA"/>
</dbReference>
<dbReference type="Gene3D" id="2.60.120.290">
    <property type="entry name" value="Spermadhesin, CUB domain"/>
    <property type="match status" value="1"/>
</dbReference>
<proteinExistence type="predicted"/>
<evidence type="ECO:0000259" key="5">
    <source>
        <dbReference type="PROSITE" id="PS01180"/>
    </source>
</evidence>
<feature type="signal peptide" evidence="4">
    <location>
        <begin position="1"/>
        <end position="20"/>
    </location>
</feature>
<feature type="domain" description="CUB" evidence="5">
    <location>
        <begin position="26"/>
        <end position="99"/>
    </location>
</feature>
<reference evidence="6 7" key="1">
    <citation type="submission" date="2023-03" db="EMBL/GenBank/DDBJ databases">
        <title>High-quality genome of Scylla paramamosain provides insights in environmental adaptation.</title>
        <authorList>
            <person name="Zhang L."/>
        </authorList>
    </citation>
    <scope>NUCLEOTIDE SEQUENCE [LARGE SCALE GENOMIC DNA]</scope>
    <source>
        <strain evidence="6">LZ_2023a</strain>
        <tissue evidence="6">Muscle</tissue>
    </source>
</reference>
<dbReference type="Proteomes" id="UP001487740">
    <property type="component" value="Unassembled WGS sequence"/>
</dbReference>
<evidence type="ECO:0000313" key="7">
    <source>
        <dbReference type="Proteomes" id="UP001487740"/>
    </source>
</evidence>
<dbReference type="PANTHER" id="PTHR24251">
    <property type="entry name" value="OVOCHYMASE-RELATED"/>
    <property type="match status" value="1"/>
</dbReference>
<evidence type="ECO:0000256" key="1">
    <source>
        <dbReference type="ARBA" id="ARBA00022737"/>
    </source>
</evidence>
<dbReference type="CDD" id="cd00041">
    <property type="entry name" value="CUB"/>
    <property type="match status" value="1"/>
</dbReference>
<feature type="chain" id="PRO_5043317822" description="CUB domain-containing protein" evidence="4">
    <location>
        <begin position="21"/>
        <end position="99"/>
    </location>
</feature>
<organism evidence="6 7">
    <name type="scientific">Scylla paramamosain</name>
    <name type="common">Mud crab</name>
    <dbReference type="NCBI Taxonomy" id="85552"/>
    <lineage>
        <taxon>Eukaryota</taxon>
        <taxon>Metazoa</taxon>
        <taxon>Ecdysozoa</taxon>
        <taxon>Arthropoda</taxon>
        <taxon>Crustacea</taxon>
        <taxon>Multicrustacea</taxon>
        <taxon>Malacostraca</taxon>
        <taxon>Eumalacostraca</taxon>
        <taxon>Eucarida</taxon>
        <taxon>Decapoda</taxon>
        <taxon>Pleocyemata</taxon>
        <taxon>Brachyura</taxon>
        <taxon>Eubrachyura</taxon>
        <taxon>Portunoidea</taxon>
        <taxon>Portunidae</taxon>
        <taxon>Portuninae</taxon>
        <taxon>Scylla</taxon>
    </lineage>
</organism>
<dbReference type="Pfam" id="PF00431">
    <property type="entry name" value="CUB"/>
    <property type="match status" value="1"/>
</dbReference>
<keyword evidence="2" id="KW-1015">Disulfide bond</keyword>
<comment type="caution">
    <text evidence="6">The sequence shown here is derived from an EMBL/GenBank/DDBJ whole genome shotgun (WGS) entry which is preliminary data.</text>
</comment>
<accession>A0AAW0V1C7</accession>
<keyword evidence="4" id="KW-0732">Signal</keyword>
<evidence type="ECO:0000256" key="4">
    <source>
        <dbReference type="SAM" id="SignalP"/>
    </source>
</evidence>
<keyword evidence="7" id="KW-1185">Reference proteome</keyword>
<dbReference type="AlphaFoldDB" id="A0AAW0V1C7"/>
<dbReference type="PROSITE" id="PS01180">
    <property type="entry name" value="CUB"/>
    <property type="match status" value="1"/>
</dbReference>
<sequence length="99" mass="11218">MMLTKATMLAVVLATVSVEALDTLTCGSTTMNPGERVVIQSPNYPQNYDDSDRCQYEIQCNEESSTYLEFICPVFELEDSTNCDNDRLIIKYRNTDSSR</sequence>
<keyword evidence="1" id="KW-0677">Repeat</keyword>
<protein>
    <recommendedName>
        <fullName evidence="5">CUB domain-containing protein</fullName>
    </recommendedName>
</protein>
<comment type="caution">
    <text evidence="3">Lacks conserved residue(s) required for the propagation of feature annotation.</text>
</comment>
<evidence type="ECO:0000256" key="2">
    <source>
        <dbReference type="ARBA" id="ARBA00023157"/>
    </source>
</evidence>
<dbReference type="InterPro" id="IPR035914">
    <property type="entry name" value="Sperma_CUB_dom_sf"/>
</dbReference>
<dbReference type="InterPro" id="IPR000859">
    <property type="entry name" value="CUB_dom"/>
</dbReference>
<name>A0AAW0V1C7_SCYPA</name>
<evidence type="ECO:0000256" key="3">
    <source>
        <dbReference type="PROSITE-ProRule" id="PRU00059"/>
    </source>
</evidence>
<evidence type="ECO:0000313" key="6">
    <source>
        <dbReference type="EMBL" id="KAK8405288.1"/>
    </source>
</evidence>